<accession>A0A150WHR2</accession>
<keyword evidence="3" id="KW-1185">Reference proteome</keyword>
<organism evidence="2 3">
    <name type="scientific">Bdellovibrio bacteriovorus</name>
    <dbReference type="NCBI Taxonomy" id="959"/>
    <lineage>
        <taxon>Bacteria</taxon>
        <taxon>Pseudomonadati</taxon>
        <taxon>Bdellovibrionota</taxon>
        <taxon>Bdellovibrionia</taxon>
        <taxon>Bdellovibrionales</taxon>
        <taxon>Pseudobdellovibrionaceae</taxon>
        <taxon>Bdellovibrio</taxon>
    </lineage>
</organism>
<protein>
    <submittedName>
        <fullName evidence="2">Uncharacterized protein</fullName>
    </submittedName>
</protein>
<dbReference type="EMBL" id="LUKE01000004">
    <property type="protein sequence ID" value="KYG63203.1"/>
    <property type="molecule type" value="Genomic_DNA"/>
</dbReference>
<evidence type="ECO:0000256" key="1">
    <source>
        <dbReference type="SAM" id="SignalP"/>
    </source>
</evidence>
<feature type="chain" id="PRO_5007572902" evidence="1">
    <location>
        <begin position="21"/>
        <end position="241"/>
    </location>
</feature>
<dbReference type="OrthoDB" id="5497800at2"/>
<sequence length="241" mass="27660">MLKAFLGFMLIASGIQTAQAACEIPVRAKSYEKFQQGTYYDVLSVPKSSLADLSTSSQFNYAAHFKRKVQERTKTDFKYLLERQKPFFKKFPKETERFNKALAKKVGRPRQVSCLENFLLDNHLRTFSSETEFSAYVLTRFDSDQATVVIYTQLKNGTVADTPVMNLVEGYRKQGWNVESHIHNHPFFFKNPYGDIAGTILPSSADLDTYKHQGATLKIRSAIVTNGFETFVLYRNEFDRL</sequence>
<dbReference type="AlphaFoldDB" id="A0A150WHR2"/>
<proteinExistence type="predicted"/>
<feature type="signal peptide" evidence="1">
    <location>
        <begin position="1"/>
        <end position="20"/>
    </location>
</feature>
<dbReference type="Proteomes" id="UP000075320">
    <property type="component" value="Unassembled WGS sequence"/>
</dbReference>
<evidence type="ECO:0000313" key="3">
    <source>
        <dbReference type="Proteomes" id="UP000075320"/>
    </source>
</evidence>
<evidence type="ECO:0000313" key="2">
    <source>
        <dbReference type="EMBL" id="KYG63203.1"/>
    </source>
</evidence>
<name>A0A150WHR2_BDEBC</name>
<comment type="caution">
    <text evidence="2">The sequence shown here is derived from an EMBL/GenBank/DDBJ whole genome shotgun (WGS) entry which is preliminary data.</text>
</comment>
<gene>
    <name evidence="2" type="ORF">AZI86_15990</name>
</gene>
<dbReference type="RefSeq" id="WP_061836278.1">
    <property type="nucleotide sequence ID" value="NZ_LUKE01000004.1"/>
</dbReference>
<reference evidence="2 3" key="1">
    <citation type="submission" date="2016-03" db="EMBL/GenBank/DDBJ databases">
        <authorList>
            <person name="Ploux O."/>
        </authorList>
    </citation>
    <scope>NUCLEOTIDE SEQUENCE [LARGE SCALE GENOMIC DNA]</scope>
    <source>
        <strain evidence="2 3">R0</strain>
    </source>
</reference>
<keyword evidence="1" id="KW-0732">Signal</keyword>